<feature type="compositionally biased region" description="Basic and acidic residues" evidence="1">
    <location>
        <begin position="1"/>
        <end position="16"/>
    </location>
</feature>
<dbReference type="AlphaFoldDB" id="A0A930BC35"/>
<dbReference type="Proteomes" id="UP000757890">
    <property type="component" value="Unassembled WGS sequence"/>
</dbReference>
<accession>A0A930BC35</accession>
<feature type="compositionally biased region" description="Polar residues" evidence="1">
    <location>
        <begin position="17"/>
        <end position="32"/>
    </location>
</feature>
<proteinExistence type="predicted"/>
<sequence length="78" mass="8299">MSIESEQDKKNYKETSKTSGLSVSYTPGSAVTVSGGKGKTNTDSTYESVTKQAGIYAGKEGYDIQVKNNTRLKGAVID</sequence>
<reference evidence="2" key="1">
    <citation type="submission" date="2020-04" db="EMBL/GenBank/DDBJ databases">
        <title>Deep metagenomics examines the oral microbiome during advanced dental caries in children, revealing novel taxa and co-occurrences with host molecules.</title>
        <authorList>
            <person name="Baker J.L."/>
            <person name="Morton J.T."/>
            <person name="Dinis M."/>
            <person name="Alvarez R."/>
            <person name="Tran N.C."/>
            <person name="Knight R."/>
            <person name="Edlund A."/>
        </authorList>
    </citation>
    <scope>NUCLEOTIDE SEQUENCE</scope>
    <source>
        <strain evidence="2">JCVI_32_bin.14</strain>
    </source>
</reference>
<comment type="caution">
    <text evidence="2">The sequence shown here is derived from an EMBL/GenBank/DDBJ whole genome shotgun (WGS) entry which is preliminary data.</text>
</comment>
<evidence type="ECO:0000313" key="3">
    <source>
        <dbReference type="Proteomes" id="UP000757890"/>
    </source>
</evidence>
<evidence type="ECO:0000313" key="2">
    <source>
        <dbReference type="EMBL" id="MBF1130348.1"/>
    </source>
</evidence>
<gene>
    <name evidence="2" type="ORF">HXL70_09990</name>
</gene>
<dbReference type="InterPro" id="IPR025157">
    <property type="entry name" value="Hemagglutinin_rpt"/>
</dbReference>
<protein>
    <submittedName>
        <fullName evidence="2">Hemagglutinin repeat-containing protein</fullName>
    </submittedName>
</protein>
<dbReference type="EMBL" id="JABZMK010000186">
    <property type="protein sequence ID" value="MBF1130348.1"/>
    <property type="molecule type" value="Genomic_DNA"/>
</dbReference>
<organism evidence="2 3">
    <name type="scientific">Dialister invisus</name>
    <dbReference type="NCBI Taxonomy" id="218538"/>
    <lineage>
        <taxon>Bacteria</taxon>
        <taxon>Bacillati</taxon>
        <taxon>Bacillota</taxon>
        <taxon>Negativicutes</taxon>
        <taxon>Veillonellales</taxon>
        <taxon>Veillonellaceae</taxon>
        <taxon>Dialister</taxon>
    </lineage>
</organism>
<feature type="non-terminal residue" evidence="2">
    <location>
        <position position="78"/>
    </location>
</feature>
<feature type="region of interest" description="Disordered" evidence="1">
    <location>
        <begin position="1"/>
        <end position="46"/>
    </location>
</feature>
<name>A0A930BC35_9FIRM</name>
<dbReference type="Pfam" id="PF13332">
    <property type="entry name" value="Fil_haemagg_2"/>
    <property type="match status" value="1"/>
</dbReference>
<dbReference type="GO" id="GO:0003824">
    <property type="term" value="F:catalytic activity"/>
    <property type="evidence" value="ECO:0007669"/>
    <property type="project" value="UniProtKB-ARBA"/>
</dbReference>
<evidence type="ECO:0000256" key="1">
    <source>
        <dbReference type="SAM" id="MobiDB-lite"/>
    </source>
</evidence>